<evidence type="ECO:0000256" key="10">
    <source>
        <dbReference type="SAM" id="Phobius"/>
    </source>
</evidence>
<feature type="transmembrane region" description="Helical" evidence="10">
    <location>
        <begin position="6"/>
        <end position="22"/>
    </location>
</feature>
<dbReference type="PANTHER" id="PTHR36844">
    <property type="entry name" value="PROTEASE PRSW"/>
    <property type="match status" value="1"/>
</dbReference>
<comment type="subcellular location">
    <subcellularLocation>
        <location evidence="1">Cell membrane</location>
        <topology evidence="1">Multi-pass membrane protein</topology>
    </subcellularLocation>
</comment>
<evidence type="ECO:0000256" key="5">
    <source>
        <dbReference type="ARBA" id="ARBA00022670"/>
    </source>
</evidence>
<gene>
    <name evidence="11" type="ORF">SAMN02744040_01450</name>
</gene>
<evidence type="ECO:0000256" key="2">
    <source>
        <dbReference type="ARBA" id="ARBA00009165"/>
    </source>
</evidence>
<evidence type="ECO:0000256" key="9">
    <source>
        <dbReference type="ARBA" id="ARBA00023136"/>
    </source>
</evidence>
<evidence type="ECO:0000256" key="8">
    <source>
        <dbReference type="ARBA" id="ARBA00022989"/>
    </source>
</evidence>
<name>A0A1M5RQP4_9FIRM</name>
<keyword evidence="6 10" id="KW-0812">Transmembrane</keyword>
<feature type="transmembrane region" description="Helical" evidence="10">
    <location>
        <begin position="34"/>
        <end position="51"/>
    </location>
</feature>
<keyword evidence="7" id="KW-0378">Hydrolase</keyword>
<dbReference type="GO" id="GO:0006508">
    <property type="term" value="P:proteolysis"/>
    <property type="evidence" value="ECO:0007669"/>
    <property type="project" value="UniProtKB-KW"/>
</dbReference>
<keyword evidence="4" id="KW-1003">Cell membrane</keyword>
<dbReference type="InterPro" id="IPR023596">
    <property type="entry name" value="Peptidase_PrsW_arch/bac"/>
</dbReference>
<dbReference type="GO" id="GO:0008233">
    <property type="term" value="F:peptidase activity"/>
    <property type="evidence" value="ECO:0007669"/>
    <property type="project" value="UniProtKB-KW"/>
</dbReference>
<reference evidence="12" key="1">
    <citation type="submission" date="2016-11" db="EMBL/GenBank/DDBJ databases">
        <authorList>
            <person name="Varghese N."/>
            <person name="Submissions S."/>
        </authorList>
    </citation>
    <scope>NUCLEOTIDE SEQUENCE [LARGE SCALE GENOMIC DNA]</scope>
    <source>
        <strain evidence="12">DSM 15285</strain>
    </source>
</reference>
<protein>
    <recommendedName>
        <fullName evidence="3">Protease PrsW</fullName>
    </recommendedName>
</protein>
<dbReference type="RefSeq" id="WP_072725106.1">
    <property type="nucleotide sequence ID" value="NZ_FQXH01000014.1"/>
</dbReference>
<evidence type="ECO:0000256" key="1">
    <source>
        <dbReference type="ARBA" id="ARBA00004651"/>
    </source>
</evidence>
<evidence type="ECO:0000256" key="3">
    <source>
        <dbReference type="ARBA" id="ARBA00018997"/>
    </source>
</evidence>
<dbReference type="PANTHER" id="PTHR36844:SF1">
    <property type="entry name" value="PROTEASE PRSW"/>
    <property type="match status" value="1"/>
</dbReference>
<feature type="transmembrane region" description="Helical" evidence="10">
    <location>
        <begin position="177"/>
        <end position="210"/>
    </location>
</feature>
<organism evidence="11 12">
    <name type="scientific">Tepidibacter thalassicus DSM 15285</name>
    <dbReference type="NCBI Taxonomy" id="1123350"/>
    <lineage>
        <taxon>Bacteria</taxon>
        <taxon>Bacillati</taxon>
        <taxon>Bacillota</taxon>
        <taxon>Clostridia</taxon>
        <taxon>Peptostreptococcales</taxon>
        <taxon>Peptostreptococcaceae</taxon>
        <taxon>Tepidibacter</taxon>
    </lineage>
</organism>
<dbReference type="EMBL" id="FQXH01000014">
    <property type="protein sequence ID" value="SHH28183.1"/>
    <property type="molecule type" value="Genomic_DNA"/>
</dbReference>
<evidence type="ECO:0000313" key="12">
    <source>
        <dbReference type="Proteomes" id="UP000242520"/>
    </source>
</evidence>
<feature type="transmembrane region" description="Helical" evidence="10">
    <location>
        <begin position="63"/>
        <end position="82"/>
    </location>
</feature>
<dbReference type="GO" id="GO:0005886">
    <property type="term" value="C:plasma membrane"/>
    <property type="evidence" value="ECO:0007669"/>
    <property type="project" value="UniProtKB-SubCell"/>
</dbReference>
<feature type="transmembrane region" description="Helical" evidence="10">
    <location>
        <begin position="103"/>
        <end position="125"/>
    </location>
</feature>
<dbReference type="OrthoDB" id="5504276at2"/>
<dbReference type="InterPro" id="IPR026898">
    <property type="entry name" value="PrsW"/>
</dbReference>
<feature type="transmembrane region" description="Helical" evidence="10">
    <location>
        <begin position="131"/>
        <end position="156"/>
    </location>
</feature>
<dbReference type="Pfam" id="PF13367">
    <property type="entry name" value="PrsW-protease"/>
    <property type="match status" value="1"/>
</dbReference>
<accession>A0A1M5RQP4</accession>
<keyword evidence="9 10" id="KW-0472">Membrane</keyword>
<comment type="similarity">
    <text evidence="2">Belongs to the protease PrsW family.</text>
</comment>
<dbReference type="STRING" id="1123350.SAMN02744040_01450"/>
<keyword evidence="12" id="KW-1185">Reference proteome</keyword>
<evidence type="ECO:0000256" key="4">
    <source>
        <dbReference type="ARBA" id="ARBA00022475"/>
    </source>
</evidence>
<keyword evidence="8 10" id="KW-1133">Transmembrane helix</keyword>
<proteinExistence type="inferred from homology"/>
<dbReference type="AlphaFoldDB" id="A0A1M5RQP4"/>
<keyword evidence="5" id="KW-0645">Protease</keyword>
<sequence length="239" mass="27498">MELKLLLIAIAPGLALAFGIYLTDRYDKEPVDLLLKVFILGCLSVIPTLAVERFLSMFNVFSGIMWPLYTSFVVAGFTEEFFKRFVVLKSAFKSHHFNEKLDGIVYCTFSALGFATVENVVYVVFRFASNYYVGIGRGLFSVPAHMLFGITMGYYLSLAKYCVEGKGKCREFLRKSLIVPVVLHGIFDFILMSNTPILMVLFIPYVLYLWKINLDRLNEYTKNSRDIFGRINNKRREEF</sequence>
<evidence type="ECO:0000313" key="11">
    <source>
        <dbReference type="EMBL" id="SHH28183.1"/>
    </source>
</evidence>
<dbReference type="Proteomes" id="UP000242520">
    <property type="component" value="Unassembled WGS sequence"/>
</dbReference>
<dbReference type="PIRSF" id="PIRSF016933">
    <property type="entry name" value="PrsW"/>
    <property type="match status" value="1"/>
</dbReference>
<evidence type="ECO:0000256" key="7">
    <source>
        <dbReference type="ARBA" id="ARBA00022801"/>
    </source>
</evidence>
<evidence type="ECO:0000256" key="6">
    <source>
        <dbReference type="ARBA" id="ARBA00022692"/>
    </source>
</evidence>